<accession>A0A059E056</accession>
<proteinExistence type="predicted"/>
<dbReference type="RefSeq" id="WP_035552743.1">
    <property type="nucleotide sequence ID" value="NZ_AWFH01000027.1"/>
</dbReference>
<evidence type="ECO:0000313" key="2">
    <source>
        <dbReference type="Proteomes" id="UP000024547"/>
    </source>
</evidence>
<organism evidence="1 2">
    <name type="scientific">Hyphomonas atlantica</name>
    <dbReference type="NCBI Taxonomy" id="1280948"/>
    <lineage>
        <taxon>Bacteria</taxon>
        <taxon>Pseudomonadati</taxon>
        <taxon>Pseudomonadota</taxon>
        <taxon>Alphaproteobacteria</taxon>
        <taxon>Hyphomonadales</taxon>
        <taxon>Hyphomonadaceae</taxon>
        <taxon>Hyphomonas</taxon>
    </lineage>
</organism>
<dbReference type="EMBL" id="AWFH01000027">
    <property type="protein sequence ID" value="KCZ60278.1"/>
    <property type="molecule type" value="Genomic_DNA"/>
</dbReference>
<protein>
    <submittedName>
        <fullName evidence="1">Uncharacterized protein</fullName>
    </submittedName>
</protein>
<comment type="caution">
    <text evidence="1">The sequence shown here is derived from an EMBL/GenBank/DDBJ whole genome shotgun (WGS) entry which is preliminary data.</text>
</comment>
<dbReference type="PATRIC" id="fig|1280948.3.peg.2303"/>
<sequence>MSCKPLGGSHKLLCALDRKSGWDNSPRSTITVISLTRDMARSIELIDQYPNMWTLNIVHFGKLDLGHSSLII</sequence>
<dbReference type="Proteomes" id="UP000024547">
    <property type="component" value="Unassembled WGS sequence"/>
</dbReference>
<keyword evidence="2" id="KW-1185">Reference proteome</keyword>
<dbReference type="AlphaFoldDB" id="A0A059E056"/>
<name>A0A059E056_9PROT</name>
<dbReference type="OrthoDB" id="9859722at2"/>
<reference evidence="1 2" key="1">
    <citation type="journal article" date="2014" name="Antonie Van Leeuwenhoek">
        <title>Hyphomonas beringensis sp. nov. and Hyphomonas chukchiensis sp. nov., isolated from surface seawater of the Bering Sea and Chukchi Sea.</title>
        <authorList>
            <person name="Li C."/>
            <person name="Lai Q."/>
            <person name="Li G."/>
            <person name="Dong C."/>
            <person name="Wang J."/>
            <person name="Liao Y."/>
            <person name="Shao Z."/>
        </authorList>
    </citation>
    <scope>NUCLEOTIDE SEQUENCE [LARGE SCALE GENOMIC DNA]</scope>
    <source>
        <strain evidence="1 2">22II1-22F38</strain>
    </source>
</reference>
<evidence type="ECO:0000313" key="1">
    <source>
        <dbReference type="EMBL" id="KCZ60278.1"/>
    </source>
</evidence>
<gene>
    <name evidence="1" type="ORF">HY36_17715</name>
</gene>